<organism evidence="3 4">
    <name type="scientific">Neolewinella litorea</name>
    <dbReference type="NCBI Taxonomy" id="2562452"/>
    <lineage>
        <taxon>Bacteria</taxon>
        <taxon>Pseudomonadati</taxon>
        <taxon>Bacteroidota</taxon>
        <taxon>Saprospiria</taxon>
        <taxon>Saprospirales</taxon>
        <taxon>Lewinellaceae</taxon>
        <taxon>Neolewinella</taxon>
    </lineage>
</organism>
<sequence length="1189" mass="129844">MRHSVRPVLISFHLLGILSLGWITGCQPGRAETGAAADPLFELLDPARTGIGFTNTVTPTDSMNLLTYEYLYNGGGVGVGDFNRDGRPDLVFTGNAVGSRLYLNGGDFRFTDVTDVSGFTTAGRWCTGVTIVDINGDGYDDIYVSVGGPGNQSTYPNLLFVNRGNATFREAAAEYGLDHPGESNHAVFFDYDRDGDLDLYLLNGGGFERSAVTIKPILTDGSARNTDVLYENTFDERLGHPIFTDVSARAGITIEGFGLGVAILDANRDDWPDIYVSNDYLSKDLLYVNQHDGTFREEADRYFGHTSFFSMGNRVGDINNDGYFDLLTLDMLPEDHFRRMTMFGPNQPSRFERAVSLGYGYQYMRNMLQLGSAAGRYQEIGQLAGIDRTDWSWCPLLADLDNDGLEDLYITNGYGKNITDLDFVKFRQEAVDPFSRPQDVQQELYRSLEELPAIVLPNYAYHNRGEATFTAVTDSWGLSKPSISNGAVYVDLDQDGDLEIVTNNLNEPAFVYRNHVREKRRETTHYLQVQLRGIPSNEPGIGARVIAYHGPHTQHRLQQPAGGYQSSVTSVLHFGIGTDSLIDSLRVVWPDGRESVLQAIKTDQVVTVAYASATAAVSGPAKKSPSLLLRSAATLPYAHHEAITPSDFAVQPLLPHAFTHQGPGVSVGDVNGDGLEDLFFSGAYGSDASILLQGRDGSFTHRPLASEKYEDLGGLLLDVDNDQDLDLYVSSGGSERHPASPYYQDRLYHNDGHGTFSLAEDALPAMLSSTAAVTAGDFDRDGALDLFVGGRVVPGQYPATPRSYLLRNTGSGFEDVTARICPALQQVGMVTSALWTDYNDDHLPDLLVVGEMMNIRLFENNGKKLIEVSDPVGLSHSSGMWNSLTAGDFDDDGDTDYVVGNLGENTPHTPTPGHPLQLHYGDFDGNGTTDPILSMYEEGQYYPAAPFDQLAAQLPRIKKDILYYHRYARATTTEILGLLDTVGMHTLTCEMQESVLLENRGKKGFVVRPLPRAAQYGPVLGVVAEDLDGDGYLDLLLVGSDYHREVIGGKMDASTGTVLLNDGRLNFQSVSADRSGFSTTGDTRAAVRVSRGGGDDLVVVTRNGEAPESFLLAGTGRGLRAAFRSEEASAHLQFTDGRTRKLEPNRGGGYLSQGTATINIPVGARYLTFYDVVGRTTRTITFTPTEENL</sequence>
<dbReference type="Pfam" id="PF13517">
    <property type="entry name" value="FG-GAP_3"/>
    <property type="match status" value="4"/>
</dbReference>
<protein>
    <submittedName>
        <fullName evidence="3">RNA-binding protein</fullName>
    </submittedName>
</protein>
<dbReference type="OrthoDB" id="1488345at2"/>
<dbReference type="InterPro" id="IPR011519">
    <property type="entry name" value="UnbV_ASPIC"/>
</dbReference>
<dbReference type="Proteomes" id="UP000308528">
    <property type="component" value="Unassembled WGS sequence"/>
</dbReference>
<accession>A0A4S4NAG6</accession>
<evidence type="ECO:0000256" key="1">
    <source>
        <dbReference type="ARBA" id="ARBA00022729"/>
    </source>
</evidence>
<proteinExistence type="predicted"/>
<comment type="caution">
    <text evidence="3">The sequence shown here is derived from an EMBL/GenBank/DDBJ whole genome shotgun (WGS) entry which is preliminary data.</text>
</comment>
<dbReference type="InterPro" id="IPR013517">
    <property type="entry name" value="FG-GAP"/>
</dbReference>
<evidence type="ECO:0000259" key="2">
    <source>
        <dbReference type="Pfam" id="PF07593"/>
    </source>
</evidence>
<name>A0A4S4NAG6_9BACT</name>
<dbReference type="PANTHER" id="PTHR16026">
    <property type="entry name" value="CARTILAGE ACIDIC PROTEIN 1"/>
    <property type="match status" value="1"/>
</dbReference>
<dbReference type="PANTHER" id="PTHR16026:SF0">
    <property type="entry name" value="CARTILAGE ACIDIC PROTEIN 1"/>
    <property type="match status" value="1"/>
</dbReference>
<dbReference type="InterPro" id="IPR027039">
    <property type="entry name" value="Crtac1"/>
</dbReference>
<dbReference type="Gene3D" id="2.130.10.130">
    <property type="entry name" value="Integrin alpha, N-terminal"/>
    <property type="match status" value="3"/>
</dbReference>
<dbReference type="InterPro" id="IPR028994">
    <property type="entry name" value="Integrin_alpha_N"/>
</dbReference>
<dbReference type="RefSeq" id="WP_136460293.1">
    <property type="nucleotide sequence ID" value="NZ_SRSF01000010.1"/>
</dbReference>
<reference evidence="3 4" key="1">
    <citation type="submission" date="2019-04" db="EMBL/GenBank/DDBJ databases">
        <title>Lewinella litorea sp. nov., isolated from a marine sand.</title>
        <authorList>
            <person name="Yoon J.-H."/>
        </authorList>
    </citation>
    <scope>NUCLEOTIDE SEQUENCE [LARGE SCALE GENOMIC DNA]</scope>
    <source>
        <strain evidence="3 4">HSMS-39</strain>
    </source>
</reference>
<evidence type="ECO:0000313" key="3">
    <source>
        <dbReference type="EMBL" id="THH36314.1"/>
    </source>
</evidence>
<keyword evidence="4" id="KW-1185">Reference proteome</keyword>
<dbReference type="PROSITE" id="PS51257">
    <property type="entry name" value="PROKAR_LIPOPROTEIN"/>
    <property type="match status" value="1"/>
</dbReference>
<dbReference type="EMBL" id="SRSF01000010">
    <property type="protein sequence ID" value="THH36314.1"/>
    <property type="molecule type" value="Genomic_DNA"/>
</dbReference>
<gene>
    <name evidence="3" type="ORF">E4021_15500</name>
</gene>
<keyword evidence="1" id="KW-0732">Signal</keyword>
<dbReference type="SUPFAM" id="SSF69318">
    <property type="entry name" value="Integrin alpha N-terminal domain"/>
    <property type="match status" value="3"/>
</dbReference>
<evidence type="ECO:0000313" key="4">
    <source>
        <dbReference type="Proteomes" id="UP000308528"/>
    </source>
</evidence>
<dbReference type="Pfam" id="PF07593">
    <property type="entry name" value="UnbV_ASPIC"/>
    <property type="match status" value="1"/>
</dbReference>
<dbReference type="AlphaFoldDB" id="A0A4S4NAG6"/>
<feature type="domain" description="ASPIC/UnbV" evidence="2">
    <location>
        <begin position="540"/>
        <end position="607"/>
    </location>
</feature>